<dbReference type="Pfam" id="PF04198">
    <property type="entry name" value="Sugar-bind"/>
    <property type="match status" value="1"/>
</dbReference>
<keyword evidence="7" id="KW-1185">Reference proteome</keyword>
<dbReference type="Gene3D" id="3.40.50.1360">
    <property type="match status" value="1"/>
</dbReference>
<name>A0ABP8EYP1_9MICO</name>
<feature type="domain" description="Sugar-binding" evidence="5">
    <location>
        <begin position="68"/>
        <end position="316"/>
    </location>
</feature>
<dbReference type="InterPro" id="IPR036388">
    <property type="entry name" value="WH-like_DNA-bd_sf"/>
</dbReference>
<dbReference type="Gene3D" id="1.10.10.10">
    <property type="entry name" value="Winged helix-like DNA-binding domain superfamily/Winged helix DNA-binding domain"/>
    <property type="match status" value="1"/>
</dbReference>
<reference evidence="7" key="1">
    <citation type="journal article" date="2019" name="Int. J. Syst. Evol. Microbiol.">
        <title>The Global Catalogue of Microorganisms (GCM) 10K type strain sequencing project: providing services to taxonomists for standard genome sequencing and annotation.</title>
        <authorList>
            <consortium name="The Broad Institute Genomics Platform"/>
            <consortium name="The Broad Institute Genome Sequencing Center for Infectious Disease"/>
            <person name="Wu L."/>
            <person name="Ma J."/>
        </authorList>
    </citation>
    <scope>NUCLEOTIDE SEQUENCE [LARGE SCALE GENOMIC DNA]</scope>
    <source>
        <strain evidence="7">JCM 17459</strain>
    </source>
</reference>
<sequence length="332" mass="35665">MTGQSATEWELEEQLVRAAWYYYVDELTQDEIAKKLSVSRASAGRMLEKARRAGIVTFTINSDYLPVFEVGRRLIEVHGLRDALVIPSVGDATEKQSVTNQRVARGGAQYLQSQLKPGQTLAMGWGDTVRKTFDLLPTDLMTQVSTVTLTGGVDAYVTALRKVRGVGTDGADDWVIPTPILVSSPEMARALYQEDGVRQVIERARGADHALIGIGALTGFPTLAQFGYAETAELQRFGAAGAVGDVLGLFYDSQGHIVDLPLNDRRIGIGIDELRAIPNVVGVAGGMDKVPAIRGALAGGYLDVLVTSEEVARALLGDATTTDSTEIEEART</sequence>
<dbReference type="RefSeq" id="WP_345043935.1">
    <property type="nucleotide sequence ID" value="NZ_BAABBA010000021.1"/>
</dbReference>
<evidence type="ECO:0000256" key="4">
    <source>
        <dbReference type="ARBA" id="ARBA00023163"/>
    </source>
</evidence>
<evidence type="ECO:0000256" key="1">
    <source>
        <dbReference type="ARBA" id="ARBA00010466"/>
    </source>
</evidence>
<evidence type="ECO:0000313" key="7">
    <source>
        <dbReference type="Proteomes" id="UP001499841"/>
    </source>
</evidence>
<dbReference type="InterPro" id="IPR037171">
    <property type="entry name" value="NagB/RpiA_transferase-like"/>
</dbReference>
<comment type="caution">
    <text evidence="6">The sequence shown here is derived from an EMBL/GenBank/DDBJ whole genome shotgun (WGS) entry which is preliminary data.</text>
</comment>
<evidence type="ECO:0000259" key="5">
    <source>
        <dbReference type="Pfam" id="PF04198"/>
    </source>
</evidence>
<proteinExistence type="inferred from homology"/>
<dbReference type="Proteomes" id="UP001499841">
    <property type="component" value="Unassembled WGS sequence"/>
</dbReference>
<dbReference type="PANTHER" id="PTHR34294:SF1">
    <property type="entry name" value="TRANSCRIPTIONAL REGULATOR LSRR"/>
    <property type="match status" value="1"/>
</dbReference>
<accession>A0ABP8EYP1</accession>
<protein>
    <submittedName>
        <fullName evidence="6">Sugar-binding transcriptional regulator</fullName>
    </submittedName>
</protein>
<dbReference type="EMBL" id="BAABBA010000021">
    <property type="protein sequence ID" value="GAA4289090.1"/>
    <property type="molecule type" value="Genomic_DNA"/>
</dbReference>
<evidence type="ECO:0000256" key="2">
    <source>
        <dbReference type="ARBA" id="ARBA00023015"/>
    </source>
</evidence>
<evidence type="ECO:0000256" key="3">
    <source>
        <dbReference type="ARBA" id="ARBA00023125"/>
    </source>
</evidence>
<evidence type="ECO:0000313" key="6">
    <source>
        <dbReference type="EMBL" id="GAA4289090.1"/>
    </source>
</evidence>
<comment type="similarity">
    <text evidence="1">Belongs to the SorC transcriptional regulatory family.</text>
</comment>
<gene>
    <name evidence="6" type="ORF">GCM10022262_34510</name>
</gene>
<keyword evidence="2" id="KW-0805">Transcription regulation</keyword>
<keyword evidence="3" id="KW-0238">DNA-binding</keyword>
<dbReference type="InterPro" id="IPR051054">
    <property type="entry name" value="SorC_transcr_regulators"/>
</dbReference>
<dbReference type="SUPFAM" id="SSF100950">
    <property type="entry name" value="NagB/RpiA/CoA transferase-like"/>
    <property type="match status" value="1"/>
</dbReference>
<dbReference type="PANTHER" id="PTHR34294">
    <property type="entry name" value="TRANSCRIPTIONAL REGULATOR-RELATED"/>
    <property type="match status" value="1"/>
</dbReference>
<keyword evidence="4" id="KW-0804">Transcription</keyword>
<dbReference type="InterPro" id="IPR007324">
    <property type="entry name" value="Sugar-bd_dom_put"/>
</dbReference>
<organism evidence="6 7">
    <name type="scientific">Georgenia daeguensis</name>
    <dbReference type="NCBI Taxonomy" id="908355"/>
    <lineage>
        <taxon>Bacteria</taxon>
        <taxon>Bacillati</taxon>
        <taxon>Actinomycetota</taxon>
        <taxon>Actinomycetes</taxon>
        <taxon>Micrococcales</taxon>
        <taxon>Bogoriellaceae</taxon>
        <taxon>Georgenia</taxon>
    </lineage>
</organism>